<accession>A0A0B0N742</accession>
<protein>
    <submittedName>
        <fullName evidence="1">Uncharacterized protein</fullName>
    </submittedName>
</protein>
<name>A0A0B0N742_GOSAR</name>
<evidence type="ECO:0000313" key="1">
    <source>
        <dbReference type="EMBL" id="KHG08507.1"/>
    </source>
</evidence>
<dbReference type="Proteomes" id="UP000032142">
    <property type="component" value="Unassembled WGS sequence"/>
</dbReference>
<dbReference type="EMBL" id="JRRC01499327">
    <property type="protein sequence ID" value="KHG08507.1"/>
    <property type="molecule type" value="Genomic_DNA"/>
</dbReference>
<gene>
    <name evidence="1" type="ORF">F383_35821</name>
</gene>
<organism evidence="1 2">
    <name type="scientific">Gossypium arboreum</name>
    <name type="common">Tree cotton</name>
    <name type="synonym">Gossypium nanking</name>
    <dbReference type="NCBI Taxonomy" id="29729"/>
    <lineage>
        <taxon>Eukaryota</taxon>
        <taxon>Viridiplantae</taxon>
        <taxon>Streptophyta</taxon>
        <taxon>Embryophyta</taxon>
        <taxon>Tracheophyta</taxon>
        <taxon>Spermatophyta</taxon>
        <taxon>Magnoliopsida</taxon>
        <taxon>eudicotyledons</taxon>
        <taxon>Gunneridae</taxon>
        <taxon>Pentapetalae</taxon>
        <taxon>rosids</taxon>
        <taxon>malvids</taxon>
        <taxon>Malvales</taxon>
        <taxon>Malvaceae</taxon>
        <taxon>Malvoideae</taxon>
        <taxon>Gossypium</taxon>
    </lineage>
</organism>
<sequence length="47" mass="5188">MDQHVKSTRLGLPYTGRPHAGVLLAESSTTYSGRPHVRAYLTALNTY</sequence>
<proteinExistence type="predicted"/>
<evidence type="ECO:0000313" key="2">
    <source>
        <dbReference type="Proteomes" id="UP000032142"/>
    </source>
</evidence>
<keyword evidence="2" id="KW-1185">Reference proteome</keyword>
<dbReference type="AlphaFoldDB" id="A0A0B0N742"/>
<comment type="caution">
    <text evidence="1">The sequence shown here is derived from an EMBL/GenBank/DDBJ whole genome shotgun (WGS) entry which is preliminary data.</text>
</comment>
<reference evidence="2" key="1">
    <citation type="submission" date="2014-09" db="EMBL/GenBank/DDBJ databases">
        <authorList>
            <person name="Mudge J."/>
            <person name="Ramaraj T."/>
            <person name="Lindquist I.E."/>
            <person name="Bharti A.K."/>
            <person name="Sundararajan A."/>
            <person name="Cameron C.T."/>
            <person name="Woodward J.E."/>
            <person name="May G.D."/>
            <person name="Brubaker C."/>
            <person name="Broadhvest J."/>
            <person name="Wilkins T.A."/>
        </authorList>
    </citation>
    <scope>NUCLEOTIDE SEQUENCE</scope>
    <source>
        <strain evidence="2">cv. AKA8401</strain>
    </source>
</reference>